<feature type="domain" description="Ion transport" evidence="10">
    <location>
        <begin position="407"/>
        <end position="650"/>
    </location>
</feature>
<name>A0A090XCB6_CORC0</name>
<evidence type="ECO:0000256" key="2">
    <source>
        <dbReference type="ARBA" id="ARBA00022448"/>
    </source>
</evidence>
<evidence type="ECO:0000313" key="11">
    <source>
        <dbReference type="EMBL" id="JAC94711.1"/>
    </source>
</evidence>
<keyword evidence="7" id="KW-0407">Ion channel</keyword>
<dbReference type="Pfam" id="PF12796">
    <property type="entry name" value="Ank_2"/>
    <property type="match status" value="1"/>
</dbReference>
<dbReference type="EMBL" id="GAQT01000004">
    <property type="protein sequence ID" value="JAC94711.1"/>
    <property type="molecule type" value="mRNA"/>
</dbReference>
<dbReference type="InterPro" id="IPR002153">
    <property type="entry name" value="TRPC_channel"/>
</dbReference>
<keyword evidence="8" id="KW-0040">ANK repeat</keyword>
<dbReference type="PROSITE" id="PS50297">
    <property type="entry name" value="ANK_REP_REGION"/>
    <property type="match status" value="1"/>
</dbReference>
<protein>
    <submittedName>
        <fullName evidence="11">Transient receptor potential C-like protein</fullName>
    </submittedName>
</protein>
<dbReference type="PANTHER" id="PTHR10117">
    <property type="entry name" value="TRANSIENT RECEPTOR POTENTIAL CHANNEL"/>
    <property type="match status" value="1"/>
</dbReference>
<feature type="transmembrane region" description="Helical" evidence="9">
    <location>
        <begin position="364"/>
        <end position="385"/>
    </location>
</feature>
<dbReference type="GO" id="GO:0051480">
    <property type="term" value="P:regulation of cytosolic calcium ion concentration"/>
    <property type="evidence" value="ECO:0007669"/>
    <property type="project" value="TreeGrafter"/>
</dbReference>
<feature type="transmembrane region" description="Helical" evidence="9">
    <location>
        <begin position="466"/>
        <end position="485"/>
    </location>
</feature>
<feature type="transmembrane region" description="Helical" evidence="9">
    <location>
        <begin position="397"/>
        <end position="415"/>
    </location>
</feature>
<comment type="subcellular location">
    <subcellularLocation>
        <location evidence="1">Membrane</location>
        <topology evidence="1">Multi-pass membrane protein</topology>
    </subcellularLocation>
</comment>
<dbReference type="InterPro" id="IPR036770">
    <property type="entry name" value="Ankyrin_rpt-contain_sf"/>
</dbReference>
<keyword evidence="4 9" id="KW-1133">Transmembrane helix</keyword>
<proteinExistence type="evidence at transcript level"/>
<dbReference type="PANTHER" id="PTHR10117:SF54">
    <property type="entry name" value="TRANSIENT RECEPTOR POTENTIAL-GAMMA PROTEIN"/>
    <property type="match status" value="1"/>
</dbReference>
<dbReference type="SMART" id="SM00248">
    <property type="entry name" value="ANK"/>
    <property type="match status" value="6"/>
</dbReference>
<sequence>MSTDCLDVDMLVMLCQSDVDLLLSDENNITAMHHMVEKHRPTDAHLVHTLASERPYDFNTIRDSLFLHACVHGSKATLQELLQLGASIDGKDGASGLPVMLLAASSAVNQTAIENVNILMANGADLHVTSSNGQNLCHIAAILCNVQLLELAIAARVDHTYQDKEGSTPLHYACAAPENDAVISLLIEAGLDMNEPNSDGLTPLNLSIKSQHVNNVIPLIRAMVDITKCGLQDCIYQDLQILAQPEIIEASPKPLEYTLMLSSFFERMAKERMRLKESYMALSVQLEDAAIDLIEGLHSSQLQGLVLHGNVLEMAISTGRKRFIATDAVQYELNRVWHEWQEPSYKALLKSTIIFLLQAIARPFVILVVWPLIVLNIQVFGYTFSWNILRPRAAPTIRYRVEAFAYVAFLILLMVEAADHEFSKPFMTKLEWITLAYVLALLYNEFVTLVREGFHFYFTRLGHKTNCIIITMFIIFYIVRLIVIYSKVESPNDVLRLTSYLLAVASTMSCIRLLQYLRVHRVIGPIQKSYGKVVQNMACFVVILFIYLMAFASGLVNIYGATGFAVNKTEANNTQNCPSEGFESMQSSAQSLFWSLFGLLDVGDLSNCTHEEATAGKIVFGLWLLQAMIILLNMLIALVTNKFDEFQSNADTEWKASFGATVIDVQKSQRYPIPFNLLHVTVDILEWL</sequence>
<feature type="transmembrane region" description="Helical" evidence="9">
    <location>
        <begin position="620"/>
        <end position="639"/>
    </location>
</feature>
<dbReference type="GO" id="GO:0070679">
    <property type="term" value="F:inositol 1,4,5 trisphosphate binding"/>
    <property type="evidence" value="ECO:0007669"/>
    <property type="project" value="TreeGrafter"/>
</dbReference>
<keyword evidence="5" id="KW-0406">Ion transport</keyword>
<evidence type="ECO:0000256" key="5">
    <source>
        <dbReference type="ARBA" id="ARBA00023065"/>
    </source>
</evidence>
<feature type="non-terminal residue" evidence="11">
    <location>
        <position position="688"/>
    </location>
</feature>
<evidence type="ECO:0000259" key="10">
    <source>
        <dbReference type="Pfam" id="PF00520"/>
    </source>
</evidence>
<dbReference type="PROSITE" id="PS50088">
    <property type="entry name" value="ANK_REPEAT"/>
    <property type="match status" value="1"/>
</dbReference>
<keyword evidence="11" id="KW-0675">Receptor</keyword>
<dbReference type="AlphaFoldDB" id="A0A090XCB6"/>
<dbReference type="SUPFAM" id="SSF48403">
    <property type="entry name" value="Ankyrin repeat"/>
    <property type="match status" value="1"/>
</dbReference>
<keyword evidence="2" id="KW-0813">Transport</keyword>
<feature type="transmembrane region" description="Helical" evidence="9">
    <location>
        <begin position="435"/>
        <end position="454"/>
    </location>
</feature>
<organism evidence="11">
    <name type="scientific">Corticium candelabrum</name>
    <name type="common">Sponge</name>
    <dbReference type="NCBI Taxonomy" id="121492"/>
    <lineage>
        <taxon>Eukaryota</taxon>
        <taxon>Metazoa</taxon>
        <taxon>Porifera</taxon>
        <taxon>Homoscleromorpha</taxon>
        <taxon>Homosclerophorida</taxon>
        <taxon>Plakinidae</taxon>
        <taxon>Corticium</taxon>
    </lineage>
</organism>
<dbReference type="InterPro" id="IPR002110">
    <property type="entry name" value="Ankyrin_rpt"/>
</dbReference>
<dbReference type="Gene3D" id="1.25.40.20">
    <property type="entry name" value="Ankyrin repeat-containing domain"/>
    <property type="match status" value="2"/>
</dbReference>
<accession>A0A090XCB6</accession>
<dbReference type="InterPro" id="IPR005821">
    <property type="entry name" value="Ion_trans_dom"/>
</dbReference>
<dbReference type="GO" id="GO:0015279">
    <property type="term" value="F:store-operated calcium channel activity"/>
    <property type="evidence" value="ECO:0007669"/>
    <property type="project" value="TreeGrafter"/>
</dbReference>
<evidence type="ECO:0000256" key="4">
    <source>
        <dbReference type="ARBA" id="ARBA00022989"/>
    </source>
</evidence>
<feature type="repeat" description="ANK" evidence="8">
    <location>
        <begin position="165"/>
        <end position="198"/>
    </location>
</feature>
<dbReference type="GO" id="GO:0005886">
    <property type="term" value="C:plasma membrane"/>
    <property type="evidence" value="ECO:0007669"/>
    <property type="project" value="TreeGrafter"/>
</dbReference>
<dbReference type="GO" id="GO:0034703">
    <property type="term" value="C:cation channel complex"/>
    <property type="evidence" value="ECO:0007669"/>
    <property type="project" value="TreeGrafter"/>
</dbReference>
<keyword evidence="6 9" id="KW-0472">Membrane</keyword>
<reference evidence="11" key="1">
    <citation type="journal article" date="2014" name="BMC Evol. Biol.">
        <title>Evolutionary origins of sensation in metazoans: functional evidence for a new sensory organ in sponges.</title>
        <authorList>
            <person name="Ludeman D.A."/>
            <person name="Farrar N."/>
            <person name="Riesgo A."/>
            <person name="Paps J."/>
            <person name="Leys S.P."/>
        </authorList>
    </citation>
    <scope>NUCLEOTIDE SEQUENCE</scope>
</reference>
<dbReference type="PRINTS" id="PR01097">
    <property type="entry name" value="TRNSRECEPTRP"/>
</dbReference>
<keyword evidence="3 9" id="KW-0812">Transmembrane</keyword>
<evidence type="ECO:0000256" key="8">
    <source>
        <dbReference type="PROSITE-ProRule" id="PRU00023"/>
    </source>
</evidence>
<evidence type="ECO:0000256" key="3">
    <source>
        <dbReference type="ARBA" id="ARBA00022692"/>
    </source>
</evidence>
<feature type="transmembrane region" description="Helical" evidence="9">
    <location>
        <begin position="497"/>
        <end position="517"/>
    </location>
</feature>
<feature type="transmembrane region" description="Helical" evidence="9">
    <location>
        <begin position="538"/>
        <end position="559"/>
    </location>
</feature>
<evidence type="ECO:0000256" key="7">
    <source>
        <dbReference type="ARBA" id="ARBA00023303"/>
    </source>
</evidence>
<evidence type="ECO:0000256" key="1">
    <source>
        <dbReference type="ARBA" id="ARBA00004141"/>
    </source>
</evidence>
<dbReference type="Pfam" id="PF00520">
    <property type="entry name" value="Ion_trans"/>
    <property type="match status" value="1"/>
</dbReference>
<evidence type="ECO:0000256" key="6">
    <source>
        <dbReference type="ARBA" id="ARBA00023136"/>
    </source>
</evidence>
<evidence type="ECO:0000256" key="9">
    <source>
        <dbReference type="SAM" id="Phobius"/>
    </source>
</evidence>